<dbReference type="PRINTS" id="PR01470">
    <property type="entry name" value="ERGCHANNEL"/>
</dbReference>
<evidence type="ECO:0000313" key="2">
    <source>
        <dbReference type="EMBL" id="CAB0036820.1"/>
    </source>
</evidence>
<dbReference type="PANTHER" id="PTHR10217:SF548">
    <property type="entry name" value="GH12235P"/>
    <property type="match status" value="1"/>
</dbReference>
<name>A0A6H5IMR2_9HYME</name>
<dbReference type="PANTHER" id="PTHR10217">
    <property type="entry name" value="VOLTAGE AND LIGAND GATED POTASSIUM CHANNEL"/>
    <property type="match status" value="1"/>
</dbReference>
<feature type="domain" description="Cyclic nucleotide-binding" evidence="1">
    <location>
        <begin position="1"/>
        <end position="55"/>
    </location>
</feature>
<accession>A0A6H5IMR2</accession>
<organism evidence="2 3">
    <name type="scientific">Trichogramma brassicae</name>
    <dbReference type="NCBI Taxonomy" id="86971"/>
    <lineage>
        <taxon>Eukaryota</taxon>
        <taxon>Metazoa</taxon>
        <taxon>Ecdysozoa</taxon>
        <taxon>Arthropoda</taxon>
        <taxon>Hexapoda</taxon>
        <taxon>Insecta</taxon>
        <taxon>Pterygota</taxon>
        <taxon>Neoptera</taxon>
        <taxon>Endopterygota</taxon>
        <taxon>Hymenoptera</taxon>
        <taxon>Apocrita</taxon>
        <taxon>Proctotrupomorpha</taxon>
        <taxon>Chalcidoidea</taxon>
        <taxon>Trichogrammatidae</taxon>
        <taxon>Trichogramma</taxon>
    </lineage>
</organism>
<evidence type="ECO:0000259" key="1">
    <source>
        <dbReference type="PROSITE" id="PS50042"/>
    </source>
</evidence>
<dbReference type="PROSITE" id="PS50042">
    <property type="entry name" value="CNMP_BINDING_3"/>
    <property type="match status" value="1"/>
</dbReference>
<dbReference type="GO" id="GO:0042391">
    <property type="term" value="P:regulation of membrane potential"/>
    <property type="evidence" value="ECO:0007669"/>
    <property type="project" value="TreeGrafter"/>
</dbReference>
<gene>
    <name evidence="2" type="ORF">TBRA_LOCUS8668</name>
</gene>
<sequence>ALSLKFKTTHAPPGDTLVHRGDVLTSLYFISRGSIEILKDDIVMAILSKDDIFGENPCIFIQQSVNHHVMSLAARTTFFLMRIYMRKAPRCANVRVGIFRSHRICSLGTYQGASTMERNTFFWSLSIMSMFDLAAAPHS</sequence>
<dbReference type="GO" id="GO:0005886">
    <property type="term" value="C:plasma membrane"/>
    <property type="evidence" value="ECO:0007669"/>
    <property type="project" value="TreeGrafter"/>
</dbReference>
<dbReference type="Proteomes" id="UP000479190">
    <property type="component" value="Unassembled WGS sequence"/>
</dbReference>
<keyword evidence="3" id="KW-1185">Reference proteome</keyword>
<reference evidence="2 3" key="1">
    <citation type="submission" date="2020-02" db="EMBL/GenBank/DDBJ databases">
        <authorList>
            <person name="Ferguson B K."/>
        </authorList>
    </citation>
    <scope>NUCLEOTIDE SEQUENCE [LARGE SCALE GENOMIC DNA]</scope>
</reference>
<protein>
    <recommendedName>
        <fullName evidence="1">Cyclic nucleotide-binding domain-containing protein</fullName>
    </recommendedName>
</protein>
<dbReference type="GO" id="GO:0005242">
    <property type="term" value="F:inward rectifier potassium channel activity"/>
    <property type="evidence" value="ECO:0007669"/>
    <property type="project" value="TreeGrafter"/>
</dbReference>
<dbReference type="InterPro" id="IPR014710">
    <property type="entry name" value="RmlC-like_jellyroll"/>
</dbReference>
<dbReference type="InterPro" id="IPR018490">
    <property type="entry name" value="cNMP-bd_dom_sf"/>
</dbReference>
<feature type="non-terminal residue" evidence="2">
    <location>
        <position position="1"/>
    </location>
</feature>
<proteinExistence type="predicted"/>
<evidence type="ECO:0000313" key="3">
    <source>
        <dbReference type="Proteomes" id="UP000479190"/>
    </source>
</evidence>
<dbReference type="Gene3D" id="2.60.120.10">
    <property type="entry name" value="Jelly Rolls"/>
    <property type="match status" value="1"/>
</dbReference>
<dbReference type="Pfam" id="PF00027">
    <property type="entry name" value="cNMP_binding"/>
    <property type="match status" value="1"/>
</dbReference>
<dbReference type="OrthoDB" id="432483at2759"/>
<dbReference type="InterPro" id="IPR003967">
    <property type="entry name" value="K_chnl_volt-dep_ERG"/>
</dbReference>
<dbReference type="AlphaFoldDB" id="A0A6H5IMR2"/>
<dbReference type="EMBL" id="CADCXV010000829">
    <property type="protein sequence ID" value="CAB0036820.1"/>
    <property type="molecule type" value="Genomic_DNA"/>
</dbReference>
<dbReference type="InterPro" id="IPR050818">
    <property type="entry name" value="KCNH_animal-type"/>
</dbReference>
<dbReference type="SUPFAM" id="SSF51206">
    <property type="entry name" value="cAMP-binding domain-like"/>
    <property type="match status" value="1"/>
</dbReference>
<dbReference type="CDD" id="cd00038">
    <property type="entry name" value="CAP_ED"/>
    <property type="match status" value="1"/>
</dbReference>
<dbReference type="InterPro" id="IPR000595">
    <property type="entry name" value="cNMP-bd_dom"/>
</dbReference>